<protein>
    <submittedName>
        <fullName evidence="1">Rogdi leucine zipper containing protein-domain-containing protein</fullName>
    </submittedName>
</protein>
<proteinExistence type="predicted"/>
<name>A0AAD5PBU1_9FUNG</name>
<dbReference type="PANTHER" id="PTHR13618:SF1">
    <property type="entry name" value="PROTEIN ROGDI HOMOLOG"/>
    <property type="match status" value="1"/>
</dbReference>
<dbReference type="InterPro" id="IPR028241">
    <property type="entry name" value="RAVE2/Rogdi"/>
</dbReference>
<dbReference type="Proteomes" id="UP001209540">
    <property type="component" value="Unassembled WGS sequence"/>
</dbReference>
<sequence length="258" mass="29722">MLQEQWLLHEIMPSVLERLKSQLETSLNILSKQSKTDSLPLSSTKNESLKGYISLNGPYITKAELTVRLANHQDTQSKAMITPAYPYFLEQIQQGTNYMILAAECIMSIKPSLLTKQTMVELLETVRQYTDRAQLAFEYPNESELFPYKVCHPKHFTPPLKEDLVIEFCVQDIYIVCSTFGIKFAAHHNDPQASCVTYKDKTAWIVDQSRTQTQSPMLTELKESFRSIREICQTYRFMLLQTNVVELIPQQQQATNSI</sequence>
<dbReference type="PANTHER" id="PTHR13618">
    <property type="entry name" value="LEUCINE ZIPPER CONTAINING TRANSCRIPTION FACTOR LZF1"/>
    <property type="match status" value="1"/>
</dbReference>
<accession>A0AAD5PBU1</accession>
<gene>
    <name evidence="1" type="ORF">BDA99DRAFT_150458</name>
</gene>
<evidence type="ECO:0000313" key="1">
    <source>
        <dbReference type="EMBL" id="KAI9255793.1"/>
    </source>
</evidence>
<dbReference type="Pfam" id="PF10259">
    <property type="entry name" value="Rogdi_lz"/>
    <property type="match status" value="1"/>
</dbReference>
<dbReference type="AlphaFoldDB" id="A0AAD5PBU1"/>
<organism evidence="1 2">
    <name type="scientific">Phascolomyces articulosus</name>
    <dbReference type="NCBI Taxonomy" id="60185"/>
    <lineage>
        <taxon>Eukaryota</taxon>
        <taxon>Fungi</taxon>
        <taxon>Fungi incertae sedis</taxon>
        <taxon>Mucoromycota</taxon>
        <taxon>Mucoromycotina</taxon>
        <taxon>Mucoromycetes</taxon>
        <taxon>Mucorales</taxon>
        <taxon>Lichtheimiaceae</taxon>
        <taxon>Phascolomyces</taxon>
    </lineage>
</organism>
<reference evidence="1" key="2">
    <citation type="submission" date="2023-02" db="EMBL/GenBank/DDBJ databases">
        <authorList>
            <consortium name="DOE Joint Genome Institute"/>
            <person name="Mondo S.J."/>
            <person name="Chang Y."/>
            <person name="Wang Y."/>
            <person name="Ahrendt S."/>
            <person name="Andreopoulos W."/>
            <person name="Barry K."/>
            <person name="Beard J."/>
            <person name="Benny G.L."/>
            <person name="Blankenship S."/>
            <person name="Bonito G."/>
            <person name="Cuomo C."/>
            <person name="Desiro A."/>
            <person name="Gervers K.A."/>
            <person name="Hundley H."/>
            <person name="Kuo A."/>
            <person name="LaButti K."/>
            <person name="Lang B.F."/>
            <person name="Lipzen A."/>
            <person name="O'Donnell K."/>
            <person name="Pangilinan J."/>
            <person name="Reynolds N."/>
            <person name="Sandor L."/>
            <person name="Smith M.W."/>
            <person name="Tsang A."/>
            <person name="Grigoriev I.V."/>
            <person name="Stajich J.E."/>
            <person name="Spatafora J.W."/>
        </authorList>
    </citation>
    <scope>NUCLEOTIDE SEQUENCE</scope>
    <source>
        <strain evidence="1">RSA 2281</strain>
    </source>
</reference>
<keyword evidence="2" id="KW-1185">Reference proteome</keyword>
<reference evidence="1" key="1">
    <citation type="journal article" date="2022" name="IScience">
        <title>Evolution of zygomycete secretomes and the origins of terrestrial fungal ecologies.</title>
        <authorList>
            <person name="Chang Y."/>
            <person name="Wang Y."/>
            <person name="Mondo S."/>
            <person name="Ahrendt S."/>
            <person name="Andreopoulos W."/>
            <person name="Barry K."/>
            <person name="Beard J."/>
            <person name="Benny G.L."/>
            <person name="Blankenship S."/>
            <person name="Bonito G."/>
            <person name="Cuomo C."/>
            <person name="Desiro A."/>
            <person name="Gervers K.A."/>
            <person name="Hundley H."/>
            <person name="Kuo A."/>
            <person name="LaButti K."/>
            <person name="Lang B.F."/>
            <person name="Lipzen A."/>
            <person name="O'Donnell K."/>
            <person name="Pangilinan J."/>
            <person name="Reynolds N."/>
            <person name="Sandor L."/>
            <person name="Smith M.E."/>
            <person name="Tsang A."/>
            <person name="Grigoriev I.V."/>
            <person name="Stajich J.E."/>
            <person name="Spatafora J.W."/>
        </authorList>
    </citation>
    <scope>NUCLEOTIDE SEQUENCE</scope>
    <source>
        <strain evidence="1">RSA 2281</strain>
    </source>
</reference>
<evidence type="ECO:0000313" key="2">
    <source>
        <dbReference type="Proteomes" id="UP001209540"/>
    </source>
</evidence>
<comment type="caution">
    <text evidence="1">The sequence shown here is derived from an EMBL/GenBank/DDBJ whole genome shotgun (WGS) entry which is preliminary data.</text>
</comment>
<dbReference type="GO" id="GO:0043291">
    <property type="term" value="C:RAVE complex"/>
    <property type="evidence" value="ECO:0007669"/>
    <property type="project" value="TreeGrafter"/>
</dbReference>
<dbReference type="EMBL" id="JAIXMP010000022">
    <property type="protein sequence ID" value="KAI9255793.1"/>
    <property type="molecule type" value="Genomic_DNA"/>
</dbReference>